<evidence type="ECO:0000259" key="2">
    <source>
        <dbReference type="Pfam" id="PF00823"/>
    </source>
</evidence>
<evidence type="ECO:0000313" key="4">
    <source>
        <dbReference type="EMBL" id="BCO35975.1"/>
    </source>
</evidence>
<keyword evidence="5" id="KW-1185">Reference proteome</keyword>
<dbReference type="Pfam" id="PF00823">
    <property type="entry name" value="PPE"/>
    <property type="match status" value="1"/>
</dbReference>
<dbReference type="PANTHER" id="PTHR46766:SF1">
    <property type="entry name" value="GLUTAMINE-RICH PROTEIN 2"/>
    <property type="match status" value="1"/>
</dbReference>
<dbReference type="PANTHER" id="PTHR46766">
    <property type="entry name" value="GLUTAMINE-RICH PROTEIN 2"/>
    <property type="match status" value="1"/>
</dbReference>
<sequence length="404" mass="38725">MLDFGLLPPEINSGRMYAGPGSGPMLAAAAAWDALASELYATASSYGSTIATLTSGWTGPSSASMAAAAAPYVSWISATAAQAEQTATQAKAAVAAYEAAFAMTVPPPVIAANRALLMMLIATNFFGQNTPAIMATEAHYMEMWAQDAAAMYGYAGASQAASTLTPFVPPTPTTTEGAAALQAGAVAQAAGTGAGTSAQTVSPLASTTSMPLSATTSAPLAASSSSSGTPPLSTLTGLTTSSTALTSGAGLASSGAGSSASLGASGASMLGSAGSLMRSVTPAVSMFGNFQAVGSALGSGSGALASPGLGGAAVTAGLGRATSVGVLSVPQSWASAAPAFNPVASSLPASTASAAAPAVGSTNPGSMLGAPLAPLAGRSGPTPVASTPRFDVRPTVVQRPVYAG</sequence>
<dbReference type="RefSeq" id="WP_082169989.1">
    <property type="nucleotide sequence ID" value="NZ_AP024237.1"/>
</dbReference>
<dbReference type="EMBL" id="AP024237">
    <property type="protein sequence ID" value="BCO35975.1"/>
    <property type="molecule type" value="Genomic_DNA"/>
</dbReference>
<dbReference type="InterPro" id="IPR038332">
    <property type="entry name" value="PPE_sf"/>
</dbReference>
<evidence type="ECO:0000256" key="1">
    <source>
        <dbReference type="ARBA" id="ARBA00010652"/>
    </source>
</evidence>
<proteinExistence type="inferred from homology"/>
<dbReference type="InterPro" id="IPR022171">
    <property type="entry name" value="PPE_C"/>
</dbReference>
<feature type="domain" description="PPE family C-terminal" evidence="3">
    <location>
        <begin position="315"/>
        <end position="400"/>
    </location>
</feature>
<dbReference type="AlphaFoldDB" id="A0A2G8BDF3"/>
<dbReference type="GO" id="GO:0052572">
    <property type="term" value="P:response to host immune response"/>
    <property type="evidence" value="ECO:0007669"/>
    <property type="project" value="TreeGrafter"/>
</dbReference>
<dbReference type="InterPro" id="IPR000030">
    <property type="entry name" value="PPE_dom"/>
</dbReference>
<organism evidence="4 5">
    <name type="scientific">Mycobacterium heckeshornense</name>
    <dbReference type="NCBI Taxonomy" id="110505"/>
    <lineage>
        <taxon>Bacteria</taxon>
        <taxon>Bacillati</taxon>
        <taxon>Actinomycetota</taxon>
        <taxon>Actinomycetes</taxon>
        <taxon>Mycobacteriales</taxon>
        <taxon>Mycobacteriaceae</taxon>
        <taxon>Mycobacterium</taxon>
    </lineage>
</organism>
<evidence type="ECO:0000313" key="5">
    <source>
        <dbReference type="Proteomes" id="UP000595446"/>
    </source>
</evidence>
<evidence type="ECO:0000259" key="3">
    <source>
        <dbReference type="Pfam" id="PF12484"/>
    </source>
</evidence>
<dbReference type="SUPFAM" id="SSF140459">
    <property type="entry name" value="PE/PPE dimer-like"/>
    <property type="match status" value="1"/>
</dbReference>
<dbReference type="Gene3D" id="1.20.1260.20">
    <property type="entry name" value="PPE superfamily"/>
    <property type="match status" value="1"/>
</dbReference>
<comment type="similarity">
    <text evidence="1">Belongs to the mycobacterial PPE family.</text>
</comment>
<dbReference type="Pfam" id="PF12484">
    <property type="entry name" value="PPE-SVP"/>
    <property type="match status" value="1"/>
</dbReference>
<name>A0A2G8BDF3_9MYCO</name>
<dbReference type="FunFam" id="1.20.1260.20:FF:000001">
    <property type="entry name" value="PPE family protein PPE41"/>
    <property type="match status" value="1"/>
</dbReference>
<accession>A0A2G8BDF3</accession>
<gene>
    <name evidence="4" type="ORF">MHEC_24080</name>
</gene>
<feature type="domain" description="PPE" evidence="2">
    <location>
        <begin position="3"/>
        <end position="165"/>
    </location>
</feature>
<protein>
    <submittedName>
        <fullName evidence="4">Uncharacterized protein</fullName>
    </submittedName>
</protein>
<dbReference type="Proteomes" id="UP000595446">
    <property type="component" value="Chromosome"/>
</dbReference>
<reference evidence="4 5" key="1">
    <citation type="submission" date="2020-12" db="EMBL/GenBank/DDBJ databases">
        <title>Complete genome sequence of Mycobacterium heckeshornense JCM 15655T, closely related to a pathogenic non-tuberculous mycobacterial species Mycobacterium xenopi.</title>
        <authorList>
            <person name="Yoshida M."/>
            <person name="Fukano H."/>
            <person name="Asakura T."/>
            <person name="Suzuki M."/>
            <person name="Hoshino Y."/>
        </authorList>
    </citation>
    <scope>NUCLEOTIDE SEQUENCE [LARGE SCALE GENOMIC DNA]</scope>
    <source>
        <strain evidence="4 5">JCM 15655</strain>
    </source>
</reference>